<dbReference type="Proteomes" id="UP000730481">
    <property type="component" value="Unassembled WGS sequence"/>
</dbReference>
<keyword evidence="3" id="KW-0808">Transferase</keyword>
<dbReference type="Gene3D" id="1.10.510.10">
    <property type="entry name" value="Transferase(Phosphotransferase) domain 1"/>
    <property type="match status" value="1"/>
</dbReference>
<keyword evidence="3" id="KW-0418">Kinase</keyword>
<dbReference type="InterPro" id="IPR000719">
    <property type="entry name" value="Prot_kinase_dom"/>
</dbReference>
<dbReference type="PANTHER" id="PTHR24359:SF1">
    <property type="entry name" value="INHIBITOR OF NUCLEAR FACTOR KAPPA-B KINASE EPSILON SUBUNIT HOMOLOG 1-RELATED"/>
    <property type="match status" value="1"/>
</dbReference>
<dbReference type="EMBL" id="PVQB02000914">
    <property type="protein sequence ID" value="KAF4333055.1"/>
    <property type="molecule type" value="Genomic_DNA"/>
</dbReference>
<reference evidence="3" key="1">
    <citation type="journal article" date="2017" name="Mycologia">
        <title>Fusarium algeriense, sp. nov., a novel toxigenic crown rot pathogen of durum wheat from Algeria is nested in the Fusarium burgessii species complex.</title>
        <authorList>
            <person name="Laraba I."/>
            <person name="Keddad A."/>
            <person name="Boureghda H."/>
            <person name="Abdallah N."/>
            <person name="Vaughan M.M."/>
            <person name="Proctor R.H."/>
            <person name="Busman M."/>
            <person name="O'Donnell K."/>
        </authorList>
    </citation>
    <scope>NUCLEOTIDE SEQUENCE</scope>
    <source>
        <strain evidence="3">NRRL 25174</strain>
    </source>
</reference>
<organism evidence="3 4">
    <name type="scientific">Fusarium beomiforme</name>
    <dbReference type="NCBI Taxonomy" id="44412"/>
    <lineage>
        <taxon>Eukaryota</taxon>
        <taxon>Fungi</taxon>
        <taxon>Dikarya</taxon>
        <taxon>Ascomycota</taxon>
        <taxon>Pezizomycotina</taxon>
        <taxon>Sordariomycetes</taxon>
        <taxon>Hypocreomycetidae</taxon>
        <taxon>Hypocreales</taxon>
        <taxon>Nectriaceae</taxon>
        <taxon>Fusarium</taxon>
        <taxon>Fusarium burgessii species complex</taxon>
    </lineage>
</organism>
<evidence type="ECO:0000256" key="1">
    <source>
        <dbReference type="SAM" id="MobiDB-lite"/>
    </source>
</evidence>
<evidence type="ECO:0000313" key="3">
    <source>
        <dbReference type="EMBL" id="KAF4333055.1"/>
    </source>
</evidence>
<dbReference type="GO" id="GO:0004674">
    <property type="term" value="F:protein serine/threonine kinase activity"/>
    <property type="evidence" value="ECO:0007669"/>
    <property type="project" value="TreeGrafter"/>
</dbReference>
<name>A0A9P5DRV2_9HYPO</name>
<dbReference type="OrthoDB" id="9992527at2759"/>
<comment type="caution">
    <text evidence="3">The sequence shown here is derived from an EMBL/GenBank/DDBJ whole genome shotgun (WGS) entry which is preliminary data.</text>
</comment>
<feature type="compositionally biased region" description="Low complexity" evidence="1">
    <location>
        <begin position="385"/>
        <end position="396"/>
    </location>
</feature>
<dbReference type="SUPFAM" id="SSF56112">
    <property type="entry name" value="Protein kinase-like (PK-like)"/>
    <property type="match status" value="1"/>
</dbReference>
<protein>
    <submittedName>
        <fullName evidence="3">Serine threonine kinase</fullName>
    </submittedName>
</protein>
<dbReference type="InterPro" id="IPR011009">
    <property type="entry name" value="Kinase-like_dom_sf"/>
</dbReference>
<feature type="region of interest" description="Disordered" evidence="1">
    <location>
        <begin position="303"/>
        <end position="351"/>
    </location>
</feature>
<keyword evidence="4" id="KW-1185">Reference proteome</keyword>
<gene>
    <name evidence="3" type="ORF">FBEOM_13138</name>
</gene>
<evidence type="ECO:0000259" key="2">
    <source>
        <dbReference type="PROSITE" id="PS50011"/>
    </source>
</evidence>
<dbReference type="AlphaFoldDB" id="A0A9P5DRV2"/>
<evidence type="ECO:0000313" key="4">
    <source>
        <dbReference type="Proteomes" id="UP000730481"/>
    </source>
</evidence>
<dbReference type="GO" id="GO:0005524">
    <property type="term" value="F:ATP binding"/>
    <property type="evidence" value="ECO:0007669"/>
    <property type="project" value="InterPro"/>
</dbReference>
<reference evidence="3" key="2">
    <citation type="submission" date="2020-02" db="EMBL/GenBank/DDBJ databases">
        <title>Identification and distribution of gene clusters putatively required for synthesis of sphingolipid metabolism inhibitors in phylogenetically diverse species of the filamentous fungus Fusarium.</title>
        <authorList>
            <person name="Kim H.-S."/>
            <person name="Busman M."/>
            <person name="Brown D.W."/>
            <person name="Divon H."/>
            <person name="Uhlig S."/>
            <person name="Proctor R.H."/>
        </authorList>
    </citation>
    <scope>NUCLEOTIDE SEQUENCE</scope>
    <source>
        <strain evidence="3">NRRL 25174</strain>
    </source>
</reference>
<sequence length="1142" mass="127268">MLGSIVELQSSFGRTSTLGCAIQVGSDYYGITTMHAFQEAEFIEGDDVETDTDLDSLINDSTNLEVTAISQPLLRRWDTTYDGNNFMQSCEGNGHFSDVEYEDLSEDDQSDSDDVGDLLLDVSGFSKDSSLVNIDPGRSQEMCAFLPAPEQVGKTTELDLDWALIKLPDPKDFGLNAFFPPTALAEPVVLSEVARVRPKHETPVFIITSGATPQRGFLEPGISLLGGISGKTPSELWTVILCDDCRLKKGDSGSVVVDASSYTVYGHVVGSNPMGEVYVSPYHGIFQQIERHFPGNTVGLLRQYPTPQQSPLPERRTAQRTGDIPSLSEDMDNRGSIVPPSSVEQIPPSWHHDGVKVHDELRLTLPLRPNGLIPTTAHRGERRASSAPTSPAPSCASDFHEFVRENLVNGVNGEGDEVPYIAPSILKNYWTSQRIDTILNSQHPPVAQSPEMIIGNFTRVFSILVHIGQPQEISWFCTSLEGLDDCQLPFEEVCFPPSCIWAEDFLREQWIFSPLAIIEGNMFHRLLPSKTILPVTYRKQLTQKRSGRNTVTLWEVQVHLRRNLDMPEDQPVVFKVYDGPGAENLYEAEINVYLKLCARDSKYITKHFASFSFQGKSKYIIVLEYAAGGSLRNFLQKTSPPVSSDEIQLLWSRLVKLLDALHALRDVQRLGVTPDRFLSGVHQDIQPANILVFPQKDMDSRFDVVFKLTDLGLAELATIPAFSGTIATENRGNRMYISPESSTNFPLQAPSDQISDLDYCIDDGSARLRAVKEFHNLALRGKRGSDNTSTYMSNIILDYILTSAHERLNTMDIQMRAETAIKNIKVGAPNAILGYSGKQPSFIRSLTGGRPIWRTAPLGFDMRLPRITLPSVLTSPTGNEFTGFPGSSIYHSLDGSSSLAQFVASKIVYSWVDMGEHATTSPLLGRKVTVDEMYRIMDKSNRFSFPSKVGMRPDWMRDIMKLPGMEEAKFKMGNSRRDQIMLIDNFRSMDQHKAKVMETATVITYFTKAADSSGIEMYAASEIHKAPLICKNSSQIEKGIMKMKTVNGTCNMRRCLDSILDRVLVGGKVKPTSIFICTDGVWEPDADQVKFVIKRAIDYLIKCEQPSSTLTFQFIRFGHDPAGTSRLKYLHNNCTKETKTEN</sequence>
<feature type="domain" description="Protein kinase" evidence="2">
    <location>
        <begin position="512"/>
        <end position="821"/>
    </location>
</feature>
<dbReference type="SMART" id="SM00220">
    <property type="entry name" value="S_TKc"/>
    <property type="match status" value="1"/>
</dbReference>
<accession>A0A9P5DRV2</accession>
<dbReference type="PROSITE" id="PS50011">
    <property type="entry name" value="PROTEIN_KINASE_DOM"/>
    <property type="match status" value="1"/>
</dbReference>
<dbReference type="Pfam" id="PF00069">
    <property type="entry name" value="Pkinase"/>
    <property type="match status" value="1"/>
</dbReference>
<proteinExistence type="predicted"/>
<feature type="region of interest" description="Disordered" evidence="1">
    <location>
        <begin position="368"/>
        <end position="396"/>
    </location>
</feature>
<dbReference type="PANTHER" id="PTHR24359">
    <property type="entry name" value="SERINE/THREONINE-PROTEIN KINASE SBK1"/>
    <property type="match status" value="1"/>
</dbReference>